<comment type="caution">
    <text evidence="6">The sequence shown here is derived from an EMBL/GenBank/DDBJ whole genome shotgun (WGS) entry which is preliminary data.</text>
</comment>
<reference evidence="6 7" key="1">
    <citation type="submission" date="2014-12" db="EMBL/GenBank/DDBJ databases">
        <title>Comparative genomics of the lactic acid bacteria isolated from the honey bee gut.</title>
        <authorList>
            <person name="Ellegaard K.M."/>
            <person name="Tamarit D."/>
            <person name="Javelind E."/>
            <person name="Olofsson T."/>
            <person name="Andersson S.G."/>
            <person name="Vasquez A."/>
        </authorList>
    </citation>
    <scope>NUCLEOTIDE SEQUENCE [LARGE SCALE GENOMIC DNA]</scope>
    <source>
        <strain evidence="6 7">Hon2</strain>
    </source>
</reference>
<proteinExistence type="predicted"/>
<accession>A0A0F4KYD7</accession>
<keyword evidence="2" id="KW-0413">Isomerase</keyword>
<feature type="binding site" evidence="4">
    <location>
        <position position="59"/>
    </location>
    <ligand>
        <name>substrate</name>
    </ligand>
</feature>
<dbReference type="InterPro" id="IPR013078">
    <property type="entry name" value="His_Pase_superF_clade-1"/>
</dbReference>
<feature type="binding site" evidence="4">
    <location>
        <begin position="82"/>
        <end position="85"/>
    </location>
    <ligand>
        <name>substrate</name>
    </ligand>
</feature>
<dbReference type="CDD" id="cd07067">
    <property type="entry name" value="HP_PGM_like"/>
    <property type="match status" value="1"/>
</dbReference>
<dbReference type="Gene3D" id="3.40.50.1240">
    <property type="entry name" value="Phosphoglycerate mutase-like"/>
    <property type="match status" value="1"/>
</dbReference>
<evidence type="ECO:0000256" key="4">
    <source>
        <dbReference type="PIRSR" id="PIRSR613078-2"/>
    </source>
</evidence>
<evidence type="ECO:0008006" key="8">
    <source>
        <dbReference type="Google" id="ProtNLM"/>
    </source>
</evidence>
<feature type="active site" description="Proton donor/acceptor" evidence="3">
    <location>
        <position position="82"/>
    </location>
</feature>
<dbReference type="HOGENOM" id="CLU_033323_9_0_9"/>
<evidence type="ECO:0000256" key="5">
    <source>
        <dbReference type="PIRSR" id="PIRSR613078-3"/>
    </source>
</evidence>
<organism evidence="6 7">
    <name type="scientific">Bombilactobacillus mellis</name>
    <dbReference type="NCBI Taxonomy" id="1218508"/>
    <lineage>
        <taxon>Bacteria</taxon>
        <taxon>Bacillati</taxon>
        <taxon>Bacillota</taxon>
        <taxon>Bacilli</taxon>
        <taxon>Lactobacillales</taxon>
        <taxon>Lactobacillaceae</taxon>
        <taxon>Bombilactobacillus</taxon>
    </lineage>
</organism>
<dbReference type="InterPro" id="IPR029033">
    <property type="entry name" value="His_PPase_superfam"/>
</dbReference>
<dbReference type="InterPro" id="IPR050275">
    <property type="entry name" value="PGM_Phosphatase"/>
</dbReference>
<feature type="binding site" evidence="4">
    <location>
        <begin position="8"/>
        <end position="15"/>
    </location>
    <ligand>
        <name>substrate</name>
    </ligand>
</feature>
<gene>
    <name evidence="6" type="ORF">JG29_00660</name>
</gene>
<evidence type="ECO:0000256" key="1">
    <source>
        <dbReference type="ARBA" id="ARBA00023152"/>
    </source>
</evidence>
<dbReference type="SUPFAM" id="SSF53254">
    <property type="entry name" value="Phosphoglycerate mutase-like"/>
    <property type="match status" value="1"/>
</dbReference>
<evidence type="ECO:0000256" key="3">
    <source>
        <dbReference type="PIRSR" id="PIRSR613078-1"/>
    </source>
</evidence>
<dbReference type="RefSeq" id="WP_052696254.1">
    <property type="nucleotide sequence ID" value="NZ_JBHTHW010000004.1"/>
</dbReference>
<dbReference type="PANTHER" id="PTHR48100">
    <property type="entry name" value="BROAD-SPECIFICITY PHOSPHATASE YOR283W-RELATED"/>
    <property type="match status" value="1"/>
</dbReference>
<dbReference type="EMBL" id="JXBZ01000002">
    <property type="protein sequence ID" value="KJY51023.1"/>
    <property type="molecule type" value="Genomic_DNA"/>
</dbReference>
<dbReference type="GO" id="GO:0005737">
    <property type="term" value="C:cytoplasm"/>
    <property type="evidence" value="ECO:0007669"/>
    <property type="project" value="TreeGrafter"/>
</dbReference>
<dbReference type="STRING" id="1218508.JG29_00660"/>
<dbReference type="PROSITE" id="PS00175">
    <property type="entry name" value="PG_MUTASE"/>
    <property type="match status" value="1"/>
</dbReference>
<dbReference type="PANTHER" id="PTHR48100:SF1">
    <property type="entry name" value="HISTIDINE PHOSPHATASE FAMILY PROTEIN-RELATED"/>
    <property type="match status" value="1"/>
</dbReference>
<dbReference type="GO" id="GO:0016791">
    <property type="term" value="F:phosphatase activity"/>
    <property type="evidence" value="ECO:0007669"/>
    <property type="project" value="TreeGrafter"/>
</dbReference>
<dbReference type="SMART" id="SM00855">
    <property type="entry name" value="PGAM"/>
    <property type="match status" value="1"/>
</dbReference>
<feature type="site" description="Transition state stabilizer" evidence="5">
    <location>
        <position position="151"/>
    </location>
</feature>
<protein>
    <recommendedName>
        <fullName evidence="8">Phosphoglycerate mutase</fullName>
    </recommendedName>
</protein>
<dbReference type="InterPro" id="IPR001345">
    <property type="entry name" value="PG/BPGM_mutase_AS"/>
</dbReference>
<evidence type="ECO:0000313" key="6">
    <source>
        <dbReference type="EMBL" id="KJY51023.1"/>
    </source>
</evidence>
<dbReference type="AlphaFoldDB" id="A0A0F4KYD7"/>
<evidence type="ECO:0000313" key="7">
    <source>
        <dbReference type="Proteomes" id="UP000033695"/>
    </source>
</evidence>
<dbReference type="OrthoDB" id="9782128at2"/>
<dbReference type="Proteomes" id="UP000033695">
    <property type="component" value="Unassembled WGS sequence"/>
</dbReference>
<keyword evidence="7" id="KW-1185">Reference proteome</keyword>
<dbReference type="Pfam" id="PF00300">
    <property type="entry name" value="His_Phos_1"/>
    <property type="match status" value="1"/>
</dbReference>
<sequence>MIEVYIVRHGETDTNKEQRINGASTNLPLNAVGIKQVQELQQSFAIQKINRVYSSPMKRALQTAEILNNGYHQIEVDERLQEIDYGDWDGVAAQQVYQQYPQVFDEQGYLKDNYSDYCRGESYAHLGERVQSFWQDLIANNAHKAVLVVCHGTVSRSLIQTVFGIDEISQVMQIRNAGVIGLRVQEQTGKAFLLYYNRVAPAEFFHS</sequence>
<keyword evidence="1" id="KW-0324">Glycolysis</keyword>
<name>A0A0F4KYD7_9LACO</name>
<feature type="active site" description="Tele-phosphohistidine intermediate" evidence="3">
    <location>
        <position position="9"/>
    </location>
</feature>
<dbReference type="PATRIC" id="fig|1218508.4.peg.68"/>
<evidence type="ECO:0000256" key="2">
    <source>
        <dbReference type="ARBA" id="ARBA00023235"/>
    </source>
</evidence>